<dbReference type="Pfam" id="PF03466">
    <property type="entry name" value="LysR_substrate"/>
    <property type="match status" value="1"/>
</dbReference>
<dbReference type="Gene3D" id="3.40.190.290">
    <property type="match status" value="1"/>
</dbReference>
<dbReference type="SUPFAM" id="SSF46785">
    <property type="entry name" value="Winged helix' DNA-binding domain"/>
    <property type="match status" value="1"/>
</dbReference>
<dbReference type="InterPro" id="IPR005119">
    <property type="entry name" value="LysR_subst-bd"/>
</dbReference>
<dbReference type="PROSITE" id="PS50931">
    <property type="entry name" value="HTH_LYSR"/>
    <property type="match status" value="1"/>
</dbReference>
<keyword evidence="3" id="KW-0238">DNA-binding</keyword>
<dbReference type="Pfam" id="PF00126">
    <property type="entry name" value="HTH_1"/>
    <property type="match status" value="1"/>
</dbReference>
<dbReference type="HOGENOM" id="CLU_039613_6_2_9"/>
<keyword evidence="2" id="KW-0805">Transcription regulation</keyword>
<dbReference type="CDD" id="cd05466">
    <property type="entry name" value="PBP2_LTTR_substrate"/>
    <property type="match status" value="1"/>
</dbReference>
<dbReference type="Gene3D" id="1.10.10.10">
    <property type="entry name" value="Winged helix-like DNA-binding domain superfamily/Winged helix DNA-binding domain"/>
    <property type="match status" value="1"/>
</dbReference>
<name>D2RLF2_ACIFV</name>
<dbReference type="PRINTS" id="PR00039">
    <property type="entry name" value="HTHLYSR"/>
</dbReference>
<reference evidence="6 7" key="1">
    <citation type="journal article" date="2010" name="Stand. Genomic Sci.">
        <title>Complete genome sequence of Acidaminococcus fermentans type strain (VR4).</title>
        <authorList>
            <person name="Chang Y.J."/>
            <person name="Pukall R."/>
            <person name="Saunders E."/>
            <person name="Lapidus A."/>
            <person name="Copeland A."/>
            <person name="Nolan M."/>
            <person name="Glavina Del Rio T."/>
            <person name="Lucas S."/>
            <person name="Chen F."/>
            <person name="Tice H."/>
            <person name="Cheng J.F."/>
            <person name="Han C."/>
            <person name="Detter J.C."/>
            <person name="Bruce D."/>
            <person name="Goodwin L."/>
            <person name="Pitluck S."/>
            <person name="Mikhailova N."/>
            <person name="Liolios K."/>
            <person name="Pati A."/>
            <person name="Ivanova N."/>
            <person name="Mavromatis K."/>
            <person name="Chen A."/>
            <person name="Palaniappan K."/>
            <person name="Land M."/>
            <person name="Hauser L."/>
            <person name="Jeffries C.D."/>
            <person name="Brettin T."/>
            <person name="Rohde M."/>
            <person name="Goker M."/>
            <person name="Bristow J."/>
            <person name="Eisen J.A."/>
            <person name="Markowitz V."/>
            <person name="Hugenholtz P."/>
            <person name="Kyrpides N.C."/>
            <person name="Klenk H.P."/>
        </authorList>
    </citation>
    <scope>NUCLEOTIDE SEQUENCE [LARGE SCALE GENOMIC DNA]</scope>
    <source>
        <strain evidence="7">ATCC 25085 / DSM 20731 / CCUG 9996 / CIP 106432 / VR4</strain>
    </source>
</reference>
<dbReference type="eggNOG" id="COG0583">
    <property type="taxonomic scope" value="Bacteria"/>
</dbReference>
<keyword evidence="4" id="KW-0804">Transcription</keyword>
<dbReference type="GO" id="GO:0003700">
    <property type="term" value="F:DNA-binding transcription factor activity"/>
    <property type="evidence" value="ECO:0007669"/>
    <property type="project" value="InterPro"/>
</dbReference>
<evidence type="ECO:0000256" key="2">
    <source>
        <dbReference type="ARBA" id="ARBA00023015"/>
    </source>
</evidence>
<gene>
    <name evidence="6" type="ordered locus">Acfer_1546</name>
</gene>
<dbReference type="Proteomes" id="UP000001902">
    <property type="component" value="Chromosome"/>
</dbReference>
<dbReference type="STRING" id="591001.Acfer_1546"/>
<keyword evidence="7" id="KW-1185">Reference proteome</keyword>
<dbReference type="InterPro" id="IPR036390">
    <property type="entry name" value="WH_DNA-bd_sf"/>
</dbReference>
<evidence type="ECO:0000256" key="1">
    <source>
        <dbReference type="ARBA" id="ARBA00009437"/>
    </source>
</evidence>
<dbReference type="OrthoDB" id="9803735at2"/>
<dbReference type="GO" id="GO:0000976">
    <property type="term" value="F:transcription cis-regulatory region binding"/>
    <property type="evidence" value="ECO:0007669"/>
    <property type="project" value="TreeGrafter"/>
</dbReference>
<evidence type="ECO:0000259" key="5">
    <source>
        <dbReference type="PROSITE" id="PS50931"/>
    </source>
</evidence>
<dbReference type="InterPro" id="IPR000847">
    <property type="entry name" value="LysR_HTH_N"/>
</dbReference>
<dbReference type="InterPro" id="IPR036388">
    <property type="entry name" value="WH-like_DNA-bd_sf"/>
</dbReference>
<accession>D2RLF2</accession>
<evidence type="ECO:0000313" key="6">
    <source>
        <dbReference type="EMBL" id="ADB47904.1"/>
    </source>
</evidence>
<feature type="domain" description="HTH lysR-type" evidence="5">
    <location>
        <begin position="1"/>
        <end position="56"/>
    </location>
</feature>
<evidence type="ECO:0000256" key="3">
    <source>
        <dbReference type="ARBA" id="ARBA00023125"/>
    </source>
</evidence>
<dbReference type="EMBL" id="CP001859">
    <property type="protein sequence ID" value="ADB47904.1"/>
    <property type="molecule type" value="Genomic_DNA"/>
</dbReference>
<dbReference type="PANTHER" id="PTHR30126:SF40">
    <property type="entry name" value="HTH-TYPE TRANSCRIPTIONAL REGULATOR GLTR"/>
    <property type="match status" value="1"/>
</dbReference>
<protein>
    <submittedName>
        <fullName evidence="6">Transcriptional regulator, LysR family</fullName>
    </submittedName>
</protein>
<dbReference type="KEGG" id="afn:Acfer_1546"/>
<sequence length="317" mass="35999">MELAQKMFLLAAEEMNFTKAAKRAFVTQQCLSEHISKLEKQLHTKLFLRGRHLQLTESGKALVSTLQQIQHLEENLEHRIQEIEAGEIGEVRLGISTSRARLLLPGFLETFHKEYPQVHISITLGDTVRHIQLLKSQKLDLVVGLDAPADPFLEELLIGKEQLMVVGTRSFFLQYYQGPATPGKWNSGDTLSLSDFSPFPLIGNREHITLLELVQSCLRENHLDCPQPISISDIGTQVQLCRLGHTATFCNDILAFPLIREVEKSQEDPLLAFYIANETHTMRSSILRLKAQVRPRYLEDFTEALLQYMKKAAATVR</sequence>
<proteinExistence type="inferred from homology"/>
<organism evidence="6 7">
    <name type="scientific">Acidaminococcus fermentans (strain ATCC 25085 / DSM 20731 / CCUG 9996 / CIP 106432 / VR4)</name>
    <dbReference type="NCBI Taxonomy" id="591001"/>
    <lineage>
        <taxon>Bacteria</taxon>
        <taxon>Bacillati</taxon>
        <taxon>Bacillota</taxon>
        <taxon>Negativicutes</taxon>
        <taxon>Acidaminococcales</taxon>
        <taxon>Acidaminococcaceae</taxon>
        <taxon>Acidaminococcus</taxon>
    </lineage>
</organism>
<comment type="similarity">
    <text evidence="1">Belongs to the LysR transcriptional regulatory family.</text>
</comment>
<evidence type="ECO:0000256" key="4">
    <source>
        <dbReference type="ARBA" id="ARBA00023163"/>
    </source>
</evidence>
<dbReference type="RefSeq" id="WP_012938889.1">
    <property type="nucleotide sequence ID" value="NC_013740.1"/>
</dbReference>
<dbReference type="PANTHER" id="PTHR30126">
    <property type="entry name" value="HTH-TYPE TRANSCRIPTIONAL REGULATOR"/>
    <property type="match status" value="1"/>
</dbReference>
<dbReference type="SUPFAM" id="SSF53850">
    <property type="entry name" value="Periplasmic binding protein-like II"/>
    <property type="match status" value="1"/>
</dbReference>
<evidence type="ECO:0000313" key="7">
    <source>
        <dbReference type="Proteomes" id="UP000001902"/>
    </source>
</evidence>
<dbReference type="AlphaFoldDB" id="D2RLF2"/>
<dbReference type="GeneID" id="78335237"/>